<keyword evidence="4" id="KW-1185">Reference proteome</keyword>
<evidence type="ECO:0000313" key="3">
    <source>
        <dbReference type="EMBL" id="OQD75225.1"/>
    </source>
</evidence>
<evidence type="ECO:0000256" key="1">
    <source>
        <dbReference type="ARBA" id="ARBA00008106"/>
    </source>
</evidence>
<organism evidence="3 4">
    <name type="scientific">Penicillium decumbens</name>
    <dbReference type="NCBI Taxonomy" id="69771"/>
    <lineage>
        <taxon>Eukaryota</taxon>
        <taxon>Fungi</taxon>
        <taxon>Dikarya</taxon>
        <taxon>Ascomycota</taxon>
        <taxon>Pezizomycotina</taxon>
        <taxon>Eurotiomycetes</taxon>
        <taxon>Eurotiomycetidae</taxon>
        <taxon>Eurotiales</taxon>
        <taxon>Aspergillaceae</taxon>
        <taxon>Penicillium</taxon>
    </lineage>
</organism>
<comment type="caution">
    <text evidence="3">The sequence shown here is derived from an EMBL/GenBank/DDBJ whole genome shotgun (WGS) entry which is preliminary data.</text>
</comment>
<dbReference type="AlphaFoldDB" id="A0A1V6PE28"/>
<dbReference type="PANTHER" id="PTHR43316:SF3">
    <property type="entry name" value="HALOACID DEHALOGENASE, TYPE II (AFU_ORTHOLOGUE AFUA_2G07750)-RELATED"/>
    <property type="match status" value="1"/>
</dbReference>
<dbReference type="InterPro" id="IPR051540">
    <property type="entry name" value="S-2-haloacid_dehalogenase"/>
</dbReference>
<dbReference type="InterPro" id="IPR023198">
    <property type="entry name" value="PGP-like_dom2"/>
</dbReference>
<evidence type="ECO:0000256" key="2">
    <source>
        <dbReference type="ARBA" id="ARBA00022801"/>
    </source>
</evidence>
<proteinExistence type="inferred from homology"/>
<comment type="similarity">
    <text evidence="1">Belongs to the HAD-like hydrolase superfamily. S-2-haloalkanoic acid dehalogenase family.</text>
</comment>
<dbReference type="SFLD" id="SFLDG01129">
    <property type="entry name" value="C1.5:_HAD__Beta-PGM__Phosphata"/>
    <property type="match status" value="1"/>
</dbReference>
<evidence type="ECO:0000313" key="4">
    <source>
        <dbReference type="Proteomes" id="UP000191522"/>
    </source>
</evidence>
<accession>A0A1V6PE28</accession>
<dbReference type="SUPFAM" id="SSF56784">
    <property type="entry name" value="HAD-like"/>
    <property type="match status" value="1"/>
</dbReference>
<dbReference type="InterPro" id="IPR036412">
    <property type="entry name" value="HAD-like_sf"/>
</dbReference>
<gene>
    <name evidence="3" type="ORF">PENDEC_c008G03104</name>
</gene>
<keyword evidence="2" id="KW-0378">Hydrolase</keyword>
<dbReference type="Gene3D" id="3.40.50.1000">
    <property type="entry name" value="HAD superfamily/HAD-like"/>
    <property type="match status" value="1"/>
</dbReference>
<dbReference type="EMBL" id="MDYL01000008">
    <property type="protein sequence ID" value="OQD75225.1"/>
    <property type="molecule type" value="Genomic_DNA"/>
</dbReference>
<protein>
    <recommendedName>
        <fullName evidence="5">Haloacid dehalogenase, type II</fullName>
    </recommendedName>
</protein>
<dbReference type="PANTHER" id="PTHR43316">
    <property type="entry name" value="HYDROLASE, HALOACID DELAHOGENASE-RELATED"/>
    <property type="match status" value="1"/>
</dbReference>
<dbReference type="SFLD" id="SFLDS00003">
    <property type="entry name" value="Haloacid_Dehalogenase"/>
    <property type="match status" value="1"/>
</dbReference>
<dbReference type="InterPro" id="IPR006328">
    <property type="entry name" value="2-HAD"/>
</dbReference>
<dbReference type="InterPro" id="IPR023214">
    <property type="entry name" value="HAD_sf"/>
</dbReference>
<dbReference type="STRING" id="69771.A0A1V6PE28"/>
<dbReference type="Gene3D" id="1.10.150.240">
    <property type="entry name" value="Putative phosphatase, domain 2"/>
    <property type="match status" value="1"/>
</dbReference>
<dbReference type="NCBIfam" id="TIGR01428">
    <property type="entry name" value="HAD_type_II"/>
    <property type="match status" value="1"/>
</dbReference>
<dbReference type="InterPro" id="IPR006439">
    <property type="entry name" value="HAD-SF_hydro_IA"/>
</dbReference>
<sequence>MADKIVLAFDLYGTLLSTESIAKKLEKFVGPKAGSISTLWRRYQLEYTWRLNSMGRWDSFYNVTQNSLRQALAEHGEQLRASEQASLMEAYNSLSIFADVQSALNRVKTKSTLHPVIFSNGGKESIGISMRNSEGLATHSSIFHDVISAEDIKQYKPARETYKHLAEKVGKQPSQMDQIWLISGNPFDIVGARNAGMNAIWIDRANKGWQDATVPDLHPTAIVHSLEQIVEEISRA</sequence>
<evidence type="ECO:0008006" key="5">
    <source>
        <dbReference type="Google" id="ProtNLM"/>
    </source>
</evidence>
<name>A0A1V6PE28_PENDC</name>
<dbReference type="GO" id="GO:0016791">
    <property type="term" value="F:phosphatase activity"/>
    <property type="evidence" value="ECO:0007669"/>
    <property type="project" value="UniProtKB-ARBA"/>
</dbReference>
<dbReference type="Proteomes" id="UP000191522">
    <property type="component" value="Unassembled WGS sequence"/>
</dbReference>
<dbReference type="Pfam" id="PF00702">
    <property type="entry name" value="Hydrolase"/>
    <property type="match status" value="1"/>
</dbReference>
<dbReference type="OMA" id="TTFWINR"/>
<dbReference type="NCBIfam" id="TIGR01493">
    <property type="entry name" value="HAD-SF-IA-v2"/>
    <property type="match status" value="1"/>
</dbReference>
<dbReference type="PRINTS" id="PR00413">
    <property type="entry name" value="HADHALOGNASE"/>
</dbReference>
<dbReference type="CDD" id="cd02588">
    <property type="entry name" value="HAD_L2-DEX"/>
    <property type="match status" value="1"/>
</dbReference>
<reference evidence="4" key="1">
    <citation type="journal article" date="2017" name="Nat. Microbiol.">
        <title>Global analysis of biosynthetic gene clusters reveals vast potential of secondary metabolite production in Penicillium species.</title>
        <authorList>
            <person name="Nielsen J.C."/>
            <person name="Grijseels S."/>
            <person name="Prigent S."/>
            <person name="Ji B."/>
            <person name="Dainat J."/>
            <person name="Nielsen K.F."/>
            <person name="Frisvad J.C."/>
            <person name="Workman M."/>
            <person name="Nielsen J."/>
        </authorList>
    </citation>
    <scope>NUCLEOTIDE SEQUENCE [LARGE SCALE GENOMIC DNA]</scope>
    <source>
        <strain evidence="4">IBT 11843</strain>
    </source>
</reference>
<dbReference type="GO" id="GO:0019120">
    <property type="term" value="F:hydrolase activity, acting on acid halide bonds, in C-halide compounds"/>
    <property type="evidence" value="ECO:0007669"/>
    <property type="project" value="InterPro"/>
</dbReference>